<keyword evidence="3" id="KW-1185">Reference proteome</keyword>
<dbReference type="GO" id="GO:0008641">
    <property type="term" value="F:ubiquitin-like modifier activating enzyme activity"/>
    <property type="evidence" value="ECO:0007669"/>
    <property type="project" value="InterPro"/>
</dbReference>
<evidence type="ECO:0000259" key="1">
    <source>
        <dbReference type="Pfam" id="PF00899"/>
    </source>
</evidence>
<dbReference type="GO" id="GO:0061503">
    <property type="term" value="F:tRNA threonylcarbamoyladenosine dehydratase"/>
    <property type="evidence" value="ECO:0007669"/>
    <property type="project" value="TreeGrafter"/>
</dbReference>
<evidence type="ECO:0000313" key="2">
    <source>
        <dbReference type="EMBL" id="QOR58318.1"/>
    </source>
</evidence>
<dbReference type="RefSeq" id="YP_010110476.1">
    <property type="nucleotide sequence ID" value="NC_055871.1"/>
</dbReference>
<evidence type="ECO:0000313" key="3">
    <source>
        <dbReference type="Proteomes" id="UP000593828"/>
    </source>
</evidence>
<name>A0A7M1RVG4_9CAUD</name>
<dbReference type="KEGG" id="vg:65128788"/>
<dbReference type="InterPro" id="IPR035985">
    <property type="entry name" value="Ubiquitin-activating_enz"/>
</dbReference>
<accession>A0A7M1RVG4</accession>
<dbReference type="PANTHER" id="PTHR43267">
    <property type="entry name" value="TRNA THREONYLCARBAMOYLADENOSINE DEHYDRATASE"/>
    <property type="match status" value="1"/>
</dbReference>
<sequence length="403" mass="45736">MEAIDFNFGRIEHLLPPNTFESDYGALGSPMELLMEYININSGYCTIESNERMENDVYRICTNRRNIDEYHTYYVNRKWMMALVSSTEPGYSPIPRILDVLDGLISNSIKIEGITETGYQNMVKVHFKAPDGDVIDNITVCDLWKDILGAYTRVRGPIIPVNSGSLHVDETTSRFSGAIWYKNIQNKTIILAGVGGIGSYVAFLLGRIKPLNIVLYDPDIVEPANMSGQLYSKDDVGSKKVDSISNMINKYANYHSMICLSERFTAESEATDIMICGFDNMEARRLFFNKWLNHVGNKPESERSKCLFIDGRLAAEEFQVFALQGNDDRAIAEYKDKWLFSDAEADETICSYKQTTFMANMIASVMVNIFVNFAANECEPLFPRDVPFITSYSADTMYFKVEM</sequence>
<dbReference type="PANTHER" id="PTHR43267:SF1">
    <property type="entry name" value="TRNA THREONYLCARBAMOYLADENOSINE DEHYDRATASE"/>
    <property type="match status" value="1"/>
</dbReference>
<dbReference type="Proteomes" id="UP000593828">
    <property type="component" value="Segment"/>
</dbReference>
<dbReference type="Gene3D" id="3.40.50.720">
    <property type="entry name" value="NAD(P)-binding Rossmann-like Domain"/>
    <property type="match status" value="1"/>
</dbReference>
<protein>
    <recommendedName>
        <fullName evidence="1">THIF-type NAD/FAD binding fold domain-containing protein</fullName>
    </recommendedName>
</protein>
<dbReference type="GeneID" id="65128788"/>
<reference evidence="2 3" key="1">
    <citation type="submission" date="2020-07" db="EMBL/GenBank/DDBJ databases">
        <title>Taxonomic proposal: Crassvirales, a new order of highly abundant and diverse bacterial viruses.</title>
        <authorList>
            <person name="Shkoporov A.N."/>
            <person name="Stockdale S.R."/>
            <person name="Guerin E."/>
            <person name="Ross R.P."/>
            <person name="Hill C."/>
        </authorList>
    </citation>
    <scope>NUCLEOTIDE SEQUENCE [LARGE SCALE GENOMIC DNA]</scope>
</reference>
<dbReference type="GO" id="GO:0061504">
    <property type="term" value="P:cyclic threonylcarbamoyladenosine biosynthetic process"/>
    <property type="evidence" value="ECO:0007669"/>
    <property type="project" value="TreeGrafter"/>
</dbReference>
<dbReference type="EMBL" id="MT774378">
    <property type="protein sequence ID" value="QOR58318.1"/>
    <property type="molecule type" value="Genomic_DNA"/>
</dbReference>
<dbReference type="InterPro" id="IPR000594">
    <property type="entry name" value="ThiF_NAD_FAD-bd"/>
</dbReference>
<dbReference type="SUPFAM" id="SSF69572">
    <property type="entry name" value="Activating enzymes of the ubiquitin-like proteins"/>
    <property type="match status" value="1"/>
</dbReference>
<organism evidence="2 3">
    <name type="scientific">uncultured phage cr106_1</name>
    <dbReference type="NCBI Taxonomy" id="2772062"/>
    <lineage>
        <taxon>Viruses</taxon>
        <taxon>Duplodnaviria</taxon>
        <taxon>Heunggongvirae</taxon>
        <taxon>Uroviricota</taxon>
        <taxon>Caudoviricetes</taxon>
        <taxon>Crassvirales</taxon>
        <taxon>Steigviridae</taxon>
        <taxon>Asinivirinae</taxon>
        <taxon>Mahstovirus</taxon>
        <taxon>Mahstovirus faecalis</taxon>
    </lineage>
</organism>
<feature type="domain" description="THIF-type NAD/FAD binding fold" evidence="1">
    <location>
        <begin position="181"/>
        <end position="374"/>
    </location>
</feature>
<dbReference type="Pfam" id="PF00899">
    <property type="entry name" value="ThiF"/>
    <property type="match status" value="1"/>
</dbReference>
<proteinExistence type="predicted"/>
<dbReference type="InterPro" id="IPR045886">
    <property type="entry name" value="ThiF/MoeB/HesA"/>
</dbReference>